<dbReference type="InterPro" id="IPR000253">
    <property type="entry name" value="FHA_dom"/>
</dbReference>
<name>A0A7S0R2V2_9CHLO</name>
<dbReference type="Pfam" id="PF00498">
    <property type="entry name" value="FHA"/>
    <property type="match status" value="1"/>
</dbReference>
<protein>
    <recommendedName>
        <fullName evidence="1">FHA domain-containing protein</fullName>
    </recommendedName>
</protein>
<proteinExistence type="predicted"/>
<evidence type="ECO:0000313" key="2">
    <source>
        <dbReference type="EMBL" id="CAD8665362.1"/>
    </source>
</evidence>
<dbReference type="CDD" id="cd00060">
    <property type="entry name" value="FHA"/>
    <property type="match status" value="1"/>
</dbReference>
<dbReference type="PANTHER" id="PTHR23308">
    <property type="entry name" value="NUCLEAR INHIBITOR OF PROTEIN PHOSPHATASE-1"/>
    <property type="match status" value="1"/>
</dbReference>
<dbReference type="AlphaFoldDB" id="A0A7S0R2V2"/>
<dbReference type="PROSITE" id="PS50006">
    <property type="entry name" value="FHA_DOMAIN"/>
    <property type="match status" value="1"/>
</dbReference>
<organism evidence="2">
    <name type="scientific">Chlamydomonas leiostraca</name>
    <dbReference type="NCBI Taxonomy" id="1034604"/>
    <lineage>
        <taxon>Eukaryota</taxon>
        <taxon>Viridiplantae</taxon>
        <taxon>Chlorophyta</taxon>
        <taxon>core chlorophytes</taxon>
        <taxon>Chlorophyceae</taxon>
        <taxon>CS clade</taxon>
        <taxon>Chlamydomonadales</taxon>
        <taxon>Chlamydomonadaceae</taxon>
        <taxon>Chlamydomonas</taxon>
    </lineage>
</organism>
<dbReference type="InterPro" id="IPR008984">
    <property type="entry name" value="SMAD_FHA_dom_sf"/>
</dbReference>
<dbReference type="SMART" id="SM00240">
    <property type="entry name" value="FHA"/>
    <property type="match status" value="1"/>
</dbReference>
<dbReference type="EMBL" id="HBFB01002620">
    <property type="protein sequence ID" value="CAD8665362.1"/>
    <property type="molecule type" value="Transcribed_RNA"/>
</dbReference>
<evidence type="ECO:0000259" key="1">
    <source>
        <dbReference type="PROSITE" id="PS50006"/>
    </source>
</evidence>
<dbReference type="SUPFAM" id="SSF49879">
    <property type="entry name" value="SMAD/FHA domain"/>
    <property type="match status" value="1"/>
</dbReference>
<reference evidence="2" key="1">
    <citation type="submission" date="2021-01" db="EMBL/GenBank/DDBJ databases">
        <authorList>
            <person name="Corre E."/>
            <person name="Pelletier E."/>
            <person name="Niang G."/>
            <person name="Scheremetjew M."/>
            <person name="Finn R."/>
            <person name="Kale V."/>
            <person name="Holt S."/>
            <person name="Cochrane G."/>
            <person name="Meng A."/>
            <person name="Brown T."/>
            <person name="Cohen L."/>
        </authorList>
    </citation>
    <scope>NUCLEOTIDE SEQUENCE</scope>
    <source>
        <strain evidence="2">SAG 11-49</strain>
    </source>
</reference>
<feature type="domain" description="FHA" evidence="1">
    <location>
        <begin position="67"/>
        <end position="116"/>
    </location>
</feature>
<accession>A0A7S0R2V2</accession>
<gene>
    <name evidence="2" type="ORF">CLEI1391_LOCUS1352</name>
</gene>
<sequence>MMSLQSIQCRALGAPSRQRAAAASRRQLRLCVTNGLQLRFTGSGDTEHIGGEAFSTPGPFALKQGKLEVGRAPTCDILIPISTVSGRHALLEIENDQLTLTDFRSTNGTMINGAEIETLEPVKVPLGATIVFGDEKLAQFVLEMEPAAPAGDASAAPAAAASS</sequence>
<dbReference type="InterPro" id="IPR050923">
    <property type="entry name" value="Cell_Proc_Reg/RNA_Proc"/>
</dbReference>
<dbReference type="Gene3D" id="2.60.200.20">
    <property type="match status" value="1"/>
</dbReference>